<evidence type="ECO:0000313" key="9">
    <source>
        <dbReference type="EMBL" id="LAC21898.1"/>
    </source>
</evidence>
<reference evidence="9" key="1">
    <citation type="submission" date="2017-11" db="EMBL/GenBank/DDBJ databases">
        <title>The sensing device of the deep-sea amphipod.</title>
        <authorList>
            <person name="Kobayashi H."/>
            <person name="Nagahama T."/>
            <person name="Arai W."/>
            <person name="Sasagawa Y."/>
            <person name="Umeda M."/>
            <person name="Hayashi T."/>
            <person name="Nikaido I."/>
            <person name="Watanabe H."/>
            <person name="Oguri K."/>
            <person name="Kitazato H."/>
            <person name="Fujioka K."/>
            <person name="Kido Y."/>
            <person name="Takami H."/>
        </authorList>
    </citation>
    <scope>NUCLEOTIDE SEQUENCE</scope>
    <source>
        <tissue evidence="9">Whole body</tissue>
    </source>
</reference>
<feature type="compositionally biased region" description="Basic and acidic residues" evidence="5">
    <location>
        <begin position="66"/>
        <end position="76"/>
    </location>
</feature>
<dbReference type="Pfam" id="PF22770">
    <property type="entry name" value="POP1_C"/>
    <property type="match status" value="1"/>
</dbReference>
<dbReference type="GO" id="GO:0000172">
    <property type="term" value="C:ribonuclease MRP complex"/>
    <property type="evidence" value="ECO:0007669"/>
    <property type="project" value="InterPro"/>
</dbReference>
<evidence type="ECO:0000256" key="4">
    <source>
        <dbReference type="SAM" id="Coils"/>
    </source>
</evidence>
<feature type="coiled-coil region" evidence="4">
    <location>
        <begin position="878"/>
        <end position="905"/>
    </location>
</feature>
<evidence type="ECO:0000256" key="1">
    <source>
        <dbReference type="ARBA" id="ARBA00004123"/>
    </source>
</evidence>
<keyword evidence="4" id="KW-0175">Coiled coil</keyword>
<feature type="domain" description="POPLD" evidence="7">
    <location>
        <begin position="578"/>
        <end position="669"/>
    </location>
</feature>
<proteinExistence type="evidence at transcript level"/>
<comment type="subcellular location">
    <subcellularLocation>
        <location evidence="1">Nucleus</location>
    </subcellularLocation>
</comment>
<feature type="region of interest" description="Disordered" evidence="5">
    <location>
        <begin position="771"/>
        <end position="796"/>
    </location>
</feature>
<dbReference type="InterPro" id="IPR012590">
    <property type="entry name" value="POPLD_dom"/>
</dbReference>
<organism evidence="9">
    <name type="scientific">Hirondellea gigas</name>
    <dbReference type="NCBI Taxonomy" id="1518452"/>
    <lineage>
        <taxon>Eukaryota</taxon>
        <taxon>Metazoa</taxon>
        <taxon>Ecdysozoa</taxon>
        <taxon>Arthropoda</taxon>
        <taxon>Crustacea</taxon>
        <taxon>Multicrustacea</taxon>
        <taxon>Malacostraca</taxon>
        <taxon>Eumalacostraca</taxon>
        <taxon>Peracarida</taxon>
        <taxon>Amphipoda</taxon>
        <taxon>Amphilochidea</taxon>
        <taxon>Lysianassida</taxon>
        <taxon>Lysianassidira</taxon>
        <taxon>Lysianassoidea</taxon>
        <taxon>Lysianassidae</taxon>
        <taxon>Hirondellea</taxon>
    </lineage>
</organism>
<feature type="domain" description="Pop1 N-terminal" evidence="6">
    <location>
        <begin position="20"/>
        <end position="86"/>
    </location>
</feature>
<evidence type="ECO:0000259" key="7">
    <source>
        <dbReference type="Pfam" id="PF08170"/>
    </source>
</evidence>
<dbReference type="EMBL" id="IACT01002629">
    <property type="protein sequence ID" value="LAC21898.1"/>
    <property type="molecule type" value="mRNA"/>
</dbReference>
<dbReference type="InterPro" id="IPR039182">
    <property type="entry name" value="Pop1"/>
</dbReference>
<accession>A0A6A7FTT5</accession>
<dbReference type="PANTHER" id="PTHR22731:SF3">
    <property type="entry name" value="RIBONUCLEASES P_MRP PROTEIN SUBUNIT POP1"/>
    <property type="match status" value="1"/>
</dbReference>
<feature type="compositionally biased region" description="Basic residues" evidence="5">
    <location>
        <begin position="80"/>
        <end position="90"/>
    </location>
</feature>
<evidence type="ECO:0000256" key="2">
    <source>
        <dbReference type="ARBA" id="ARBA00022694"/>
    </source>
</evidence>
<evidence type="ECO:0000256" key="3">
    <source>
        <dbReference type="ARBA" id="ARBA00023242"/>
    </source>
</evidence>
<dbReference type="PANTHER" id="PTHR22731">
    <property type="entry name" value="RIBONUCLEASES P/MRP PROTEIN SUBUNIT POP1"/>
    <property type="match status" value="1"/>
</dbReference>
<dbReference type="Pfam" id="PF06978">
    <property type="entry name" value="POP1_N"/>
    <property type="match status" value="2"/>
</dbReference>
<dbReference type="InterPro" id="IPR055079">
    <property type="entry name" value="POP1_C"/>
</dbReference>
<dbReference type="GO" id="GO:0005655">
    <property type="term" value="C:nucleolar ribonuclease P complex"/>
    <property type="evidence" value="ECO:0007669"/>
    <property type="project" value="InterPro"/>
</dbReference>
<evidence type="ECO:0000259" key="8">
    <source>
        <dbReference type="Pfam" id="PF22770"/>
    </source>
</evidence>
<feature type="compositionally biased region" description="Basic and acidic residues" evidence="5">
    <location>
        <begin position="771"/>
        <end position="780"/>
    </location>
</feature>
<dbReference type="InterPro" id="IPR009723">
    <property type="entry name" value="Pop1_N"/>
</dbReference>
<dbReference type="Pfam" id="PF08170">
    <property type="entry name" value="POPLD"/>
    <property type="match status" value="1"/>
</dbReference>
<feature type="domain" description="POP1 C-terminal" evidence="8">
    <location>
        <begin position="824"/>
        <end position="1052"/>
    </location>
</feature>
<name>A0A6A7FTT5_9CRUS</name>
<evidence type="ECO:0000259" key="6">
    <source>
        <dbReference type="Pfam" id="PF06978"/>
    </source>
</evidence>
<feature type="domain" description="Pop1 N-terminal" evidence="6">
    <location>
        <begin position="97"/>
        <end position="164"/>
    </location>
</feature>
<sequence>MSTEAVDASGYAVYIHLAGARVEESHLLNEHLVECESKHGQRTYQKLPRHMQRRAVSSNPKRLPRGLREAHKKESLPPRATKRPHRSYRTRSRDLVSMYHKRQQREGNTWLETHVWHAKRFHMTRNWGYALPTCSTLKMYRPVLRAVNERCVMQDQSFLCCLEVCGPESVLCSGLSQILSQEGHRRITESNCRAGLQWTTVTLYVLKRCPQGAICEADIMWHAQPPANVPVKLWIWVHPSAYSQIVELLSTVFELNKVDESCPLDSSEQLSTSPISNVKIKNTVDVELLDNKENEDLSGVVDVKSKAQKVEKCTKNIKSKKRTLDDFDSKMHIDISSKSKKRRKNDLLKDRLDNDLAPQFNNKATGVSVVSLKDTLNRFCLRGPETYNILQRVLVSSEIITADATLDDSDVKTTDANANTGTNTVLATEDNGLWWQQFYSSKERKDAYQANTNAWMDLKGKTVTADTVLPLLVRDPRVMMPRKREKIVPIDDEEKSKAAAVQYTSPAVVAGSPLFDARLRRTLLFSKCSDNDINKQRQQMLTCAAITLDGREARLPVVLMLSSAQNTRCADNSDRSSSWSLIIPGGWGSNVWVSLVYSGAVVVGTDHQTYFVNEEITTPPVYLLPDTDSGKHYAQQLAKERRDSFFRLPPNKRPNLIKLGVRHPFKAPWQKLVQSVKLMSDSIKNAEETKIGTGFLNEVLMEVEKGVADYCAGQFDSGKKSFADSKSTYCKDLKSSLEEVCVMRNARYLKALDFLCCRSGNRRRVFRGVEEREHSNDLRSDTSPSSSVPADDAVSPESKMMCKSDIEELTDTLNLIHLTSQTQLLRVMLTLIGKGSLEPCATICRPSHEDMKCLQHALSTNVLPSANFADNILESAHLDIYEEERKQMKKEHAKILLRLQRLRKAARRKVRMEFSPTVAAAGQTLTHAMEAAVQKVNMDNKELVEKATAYNSVMEQLWLLPEDEDTHIQLQQTQKHQEKRRVCDKQQHVPEECVRITIGYITEANFSRRRGCAAGQGYVVTGAVMPVCQRRLRNWSTAVIVDNNDTLAGSIANEEPASSIVNNDPTICNVNDSARVASDDPAPNDTVTNCNSTAWDIDMPLINENGIVVLVRNSTLQYRFAMLTVCQQQPPP</sequence>
<feature type="region of interest" description="Disordered" evidence="5">
    <location>
        <begin position="39"/>
        <end position="90"/>
    </location>
</feature>
<keyword evidence="2" id="KW-0819">tRNA processing</keyword>
<dbReference type="AlphaFoldDB" id="A0A6A7FTT5"/>
<protein>
    <submittedName>
        <fullName evidence="9">Ribonucleases P/MRP protein subunit POP1-like</fullName>
    </submittedName>
</protein>
<evidence type="ECO:0000256" key="5">
    <source>
        <dbReference type="SAM" id="MobiDB-lite"/>
    </source>
</evidence>
<keyword evidence="3" id="KW-0539">Nucleus</keyword>
<dbReference type="GO" id="GO:0001682">
    <property type="term" value="P:tRNA 5'-leader removal"/>
    <property type="evidence" value="ECO:0007669"/>
    <property type="project" value="InterPro"/>
</dbReference>